<dbReference type="InterPro" id="IPR027417">
    <property type="entry name" value="P-loop_NTPase"/>
</dbReference>
<dbReference type="Gene3D" id="3.40.50.300">
    <property type="entry name" value="P-loop containing nucleotide triphosphate hydrolases"/>
    <property type="match status" value="1"/>
</dbReference>
<accession>A0ABR6ZLH5</accession>
<keyword evidence="1" id="KW-0547">Nucleotide-binding</keyword>
<dbReference type="Proteomes" id="UP000650424">
    <property type="component" value="Unassembled WGS sequence"/>
</dbReference>
<keyword evidence="2" id="KW-0067">ATP-binding</keyword>
<reference evidence="3 4" key="1">
    <citation type="submission" date="2020-08" db="EMBL/GenBank/DDBJ databases">
        <title>Novel species isolated from subtropical streams in China.</title>
        <authorList>
            <person name="Lu H."/>
        </authorList>
    </citation>
    <scope>NUCLEOTIDE SEQUENCE [LARGE SCALE GENOMIC DNA]</scope>
    <source>
        <strain evidence="3 4">CY18W</strain>
    </source>
</reference>
<dbReference type="PANTHER" id="PTHR43158:SF2">
    <property type="entry name" value="SKFA PEPTIDE EXPORT ATP-BINDING PROTEIN SKFE"/>
    <property type="match status" value="1"/>
</dbReference>
<name>A0ABR6ZLH5_9BURK</name>
<dbReference type="PANTHER" id="PTHR43158">
    <property type="entry name" value="SKFA PEPTIDE EXPORT ATP-BINDING PROTEIN SKFE"/>
    <property type="match status" value="1"/>
</dbReference>
<gene>
    <name evidence="3" type="ORF">H8L32_04655</name>
</gene>
<dbReference type="EMBL" id="JACOGF010000002">
    <property type="protein sequence ID" value="MBC3916756.1"/>
    <property type="molecule type" value="Genomic_DNA"/>
</dbReference>
<sequence length="93" mass="10348">MIKVTQLQFEYGHKRVYDDFSLTLAQPGLFDQNGSGKSTLLKILSGLLFTHGGSVAVPGYLAIPWGCVFKQSVVQRGERWSLLFTRPATEGMR</sequence>
<organism evidence="3 4">
    <name type="scientific">Undibacterium hunanense</name>
    <dbReference type="NCBI Taxonomy" id="2762292"/>
    <lineage>
        <taxon>Bacteria</taxon>
        <taxon>Pseudomonadati</taxon>
        <taxon>Pseudomonadota</taxon>
        <taxon>Betaproteobacteria</taxon>
        <taxon>Burkholderiales</taxon>
        <taxon>Oxalobacteraceae</taxon>
        <taxon>Undibacterium</taxon>
    </lineage>
</organism>
<dbReference type="RefSeq" id="WP_186945995.1">
    <property type="nucleotide sequence ID" value="NZ_JACOGF010000002.1"/>
</dbReference>
<dbReference type="SUPFAM" id="SSF52540">
    <property type="entry name" value="P-loop containing nucleoside triphosphate hydrolases"/>
    <property type="match status" value="1"/>
</dbReference>
<comment type="caution">
    <text evidence="3">The sequence shown here is derived from an EMBL/GenBank/DDBJ whole genome shotgun (WGS) entry which is preliminary data.</text>
</comment>
<evidence type="ECO:0000256" key="2">
    <source>
        <dbReference type="ARBA" id="ARBA00022840"/>
    </source>
</evidence>
<evidence type="ECO:0000313" key="3">
    <source>
        <dbReference type="EMBL" id="MBC3916756.1"/>
    </source>
</evidence>
<proteinExistence type="predicted"/>
<protein>
    <submittedName>
        <fullName evidence="3">Uncharacterized protein</fullName>
    </submittedName>
</protein>
<evidence type="ECO:0000256" key="1">
    <source>
        <dbReference type="ARBA" id="ARBA00022741"/>
    </source>
</evidence>
<keyword evidence="4" id="KW-1185">Reference proteome</keyword>
<evidence type="ECO:0000313" key="4">
    <source>
        <dbReference type="Proteomes" id="UP000650424"/>
    </source>
</evidence>